<evidence type="ECO:0000313" key="4">
    <source>
        <dbReference type="Proteomes" id="UP000184383"/>
    </source>
</evidence>
<evidence type="ECO:0000313" key="3">
    <source>
        <dbReference type="EMBL" id="OJJ30178.1"/>
    </source>
</evidence>
<keyword evidence="1" id="KW-0812">Transmembrane</keyword>
<organism evidence="3 4">
    <name type="scientific">Aspergillus wentii DTO 134E9</name>
    <dbReference type="NCBI Taxonomy" id="1073089"/>
    <lineage>
        <taxon>Eukaryota</taxon>
        <taxon>Fungi</taxon>
        <taxon>Dikarya</taxon>
        <taxon>Ascomycota</taxon>
        <taxon>Pezizomycotina</taxon>
        <taxon>Eurotiomycetes</taxon>
        <taxon>Eurotiomycetidae</taxon>
        <taxon>Eurotiales</taxon>
        <taxon>Aspergillaceae</taxon>
        <taxon>Aspergillus</taxon>
        <taxon>Aspergillus subgen. Cremei</taxon>
    </lineage>
</organism>
<evidence type="ECO:0000256" key="1">
    <source>
        <dbReference type="SAM" id="Phobius"/>
    </source>
</evidence>
<dbReference type="InterPro" id="IPR024311">
    <property type="entry name" value="Lipocalin-like"/>
</dbReference>
<dbReference type="EMBL" id="KV878217">
    <property type="protein sequence ID" value="OJJ30178.1"/>
    <property type="molecule type" value="Genomic_DNA"/>
</dbReference>
<dbReference type="RefSeq" id="XP_040683855.1">
    <property type="nucleotide sequence ID" value="XM_040839519.1"/>
</dbReference>
<accession>A0A1L9R5M1</accession>
<dbReference type="Proteomes" id="UP000184383">
    <property type="component" value="Unassembled WGS sequence"/>
</dbReference>
<proteinExistence type="predicted"/>
<dbReference type="Pfam" id="PF13924">
    <property type="entry name" value="Lipocalin_5"/>
    <property type="match status" value="1"/>
</dbReference>
<dbReference type="OrthoDB" id="3904217at2759"/>
<dbReference type="VEuPathDB" id="FungiDB:ASPWEDRAFT_747920"/>
<protein>
    <recommendedName>
        <fullName evidence="2">Lipocalin-like domain-containing protein</fullName>
    </recommendedName>
</protein>
<dbReference type="AlphaFoldDB" id="A0A1L9R5M1"/>
<feature type="domain" description="Lipocalin-like" evidence="2">
    <location>
        <begin position="37"/>
        <end position="178"/>
    </location>
</feature>
<keyword evidence="1" id="KW-1133">Transmembrane helix</keyword>
<sequence length="185" mass="20531">MSLNVPLWITGTALGIGALLTWKAVPSRTSRFPSRLIGSWDFLSFEVHTKQSDGTHIEYPLGRDVSGEVTYTADGHMSAQMMAIGCPRFDNFYFFATDEELTNAGKHFLGYAGTYSISEEDGEVIVHHHVKCSNFPNLVNGTVHRAVDLDGDILTLRPRDGTTSWKDNEGQPIVTWRRSKAATIL</sequence>
<gene>
    <name evidence="3" type="ORF">ASPWEDRAFT_747920</name>
</gene>
<reference evidence="4" key="1">
    <citation type="journal article" date="2017" name="Genome Biol.">
        <title>Comparative genomics reveals high biological diversity and specific adaptations in the industrially and medically important fungal genus Aspergillus.</title>
        <authorList>
            <person name="de Vries R.P."/>
            <person name="Riley R."/>
            <person name="Wiebenga A."/>
            <person name="Aguilar-Osorio G."/>
            <person name="Amillis S."/>
            <person name="Uchima C.A."/>
            <person name="Anderluh G."/>
            <person name="Asadollahi M."/>
            <person name="Askin M."/>
            <person name="Barry K."/>
            <person name="Battaglia E."/>
            <person name="Bayram O."/>
            <person name="Benocci T."/>
            <person name="Braus-Stromeyer S.A."/>
            <person name="Caldana C."/>
            <person name="Canovas D."/>
            <person name="Cerqueira G.C."/>
            <person name="Chen F."/>
            <person name="Chen W."/>
            <person name="Choi C."/>
            <person name="Clum A."/>
            <person name="Dos Santos R.A."/>
            <person name="Damasio A.R."/>
            <person name="Diallinas G."/>
            <person name="Emri T."/>
            <person name="Fekete E."/>
            <person name="Flipphi M."/>
            <person name="Freyberg S."/>
            <person name="Gallo A."/>
            <person name="Gournas C."/>
            <person name="Habgood R."/>
            <person name="Hainaut M."/>
            <person name="Harispe M.L."/>
            <person name="Henrissat B."/>
            <person name="Hilden K.S."/>
            <person name="Hope R."/>
            <person name="Hossain A."/>
            <person name="Karabika E."/>
            <person name="Karaffa L."/>
            <person name="Karanyi Z."/>
            <person name="Krasevec N."/>
            <person name="Kuo A."/>
            <person name="Kusch H."/>
            <person name="LaButti K."/>
            <person name="Lagendijk E.L."/>
            <person name="Lapidus A."/>
            <person name="Levasseur A."/>
            <person name="Lindquist E."/>
            <person name="Lipzen A."/>
            <person name="Logrieco A.F."/>
            <person name="MacCabe A."/>
            <person name="Maekelae M.R."/>
            <person name="Malavazi I."/>
            <person name="Melin P."/>
            <person name="Meyer V."/>
            <person name="Mielnichuk N."/>
            <person name="Miskei M."/>
            <person name="Molnar A.P."/>
            <person name="Mule G."/>
            <person name="Ngan C.Y."/>
            <person name="Orejas M."/>
            <person name="Orosz E."/>
            <person name="Ouedraogo J.P."/>
            <person name="Overkamp K.M."/>
            <person name="Park H.-S."/>
            <person name="Perrone G."/>
            <person name="Piumi F."/>
            <person name="Punt P.J."/>
            <person name="Ram A.F."/>
            <person name="Ramon A."/>
            <person name="Rauscher S."/>
            <person name="Record E."/>
            <person name="Riano-Pachon D.M."/>
            <person name="Robert V."/>
            <person name="Roehrig J."/>
            <person name="Ruller R."/>
            <person name="Salamov A."/>
            <person name="Salih N.S."/>
            <person name="Samson R.A."/>
            <person name="Sandor E."/>
            <person name="Sanguinetti M."/>
            <person name="Schuetze T."/>
            <person name="Sepcic K."/>
            <person name="Shelest E."/>
            <person name="Sherlock G."/>
            <person name="Sophianopoulou V."/>
            <person name="Squina F.M."/>
            <person name="Sun H."/>
            <person name="Susca A."/>
            <person name="Todd R.B."/>
            <person name="Tsang A."/>
            <person name="Unkles S.E."/>
            <person name="van de Wiele N."/>
            <person name="van Rossen-Uffink D."/>
            <person name="Oliveira J.V."/>
            <person name="Vesth T.C."/>
            <person name="Visser J."/>
            <person name="Yu J.-H."/>
            <person name="Zhou M."/>
            <person name="Andersen M.R."/>
            <person name="Archer D.B."/>
            <person name="Baker S.E."/>
            <person name="Benoit I."/>
            <person name="Brakhage A.A."/>
            <person name="Braus G.H."/>
            <person name="Fischer R."/>
            <person name="Frisvad J.C."/>
            <person name="Goldman G.H."/>
            <person name="Houbraken J."/>
            <person name="Oakley B."/>
            <person name="Pocsi I."/>
            <person name="Scazzocchio C."/>
            <person name="Seiboth B."/>
            <person name="vanKuyk P.A."/>
            <person name="Wortman J."/>
            <person name="Dyer P.S."/>
            <person name="Grigoriev I.V."/>
        </authorList>
    </citation>
    <scope>NUCLEOTIDE SEQUENCE [LARGE SCALE GENOMIC DNA]</scope>
    <source>
        <strain evidence="4">DTO 134E9</strain>
    </source>
</reference>
<evidence type="ECO:0000259" key="2">
    <source>
        <dbReference type="Pfam" id="PF13924"/>
    </source>
</evidence>
<keyword evidence="1" id="KW-0472">Membrane</keyword>
<keyword evidence="4" id="KW-1185">Reference proteome</keyword>
<dbReference type="GeneID" id="63755367"/>
<feature type="transmembrane region" description="Helical" evidence="1">
    <location>
        <begin position="6"/>
        <end position="25"/>
    </location>
</feature>
<name>A0A1L9R5M1_ASPWE</name>